<name>A0A1Z1LZL1_9CAUD</name>
<dbReference type="Proteomes" id="UP000225583">
    <property type="component" value="Segment"/>
</dbReference>
<reference evidence="1 2" key="1">
    <citation type="submission" date="2017-05" db="EMBL/GenBank/DDBJ databases">
        <title>Complete Genome Sequence of Bacteriophage Deep-Purple infecting emetic Bacillus cereus.</title>
        <authorList>
            <person name="Hock L."/>
            <person name="Gillis A."/>
            <person name="Mahillon J."/>
        </authorList>
    </citation>
    <scope>NUCLEOTIDE SEQUENCE [LARGE SCALE GENOMIC DNA]</scope>
</reference>
<dbReference type="EMBL" id="MF176161">
    <property type="protein sequence ID" value="ARW58255.1"/>
    <property type="molecule type" value="Genomic_DNA"/>
</dbReference>
<accession>A0A1Z1LZL1</accession>
<organism evidence="1 2">
    <name type="scientific">Bacillus phage Deep-Purple</name>
    <dbReference type="NCBI Taxonomy" id="1873341"/>
    <lineage>
        <taxon>Viruses</taxon>
        <taxon>Duplodnaviria</taxon>
        <taxon>Heunggongvirae</taxon>
        <taxon>Uroviricota</taxon>
        <taxon>Caudoviricetes</taxon>
        <taxon>Deurplevirus</taxon>
        <taxon>Deurplevirus deeppurple</taxon>
    </lineage>
</organism>
<proteinExistence type="predicted"/>
<gene>
    <name evidence="1" type="ORF">DeepPurple_gp004</name>
</gene>
<evidence type="ECO:0000313" key="2">
    <source>
        <dbReference type="Proteomes" id="UP000225583"/>
    </source>
</evidence>
<protein>
    <submittedName>
        <fullName evidence="1">Uncharacterized protein</fullName>
    </submittedName>
</protein>
<keyword evidence="2" id="KW-1185">Reference proteome</keyword>
<evidence type="ECO:0000313" key="1">
    <source>
        <dbReference type="EMBL" id="ARW58255.1"/>
    </source>
</evidence>
<sequence>MYALYKYTYNVTLKSNTVNGKVLFSPFVEEIITKYFVDLYV</sequence>